<dbReference type="GO" id="GO:0046570">
    <property type="term" value="F:methylthioribulose 1-phosphate dehydratase activity"/>
    <property type="evidence" value="ECO:0007669"/>
    <property type="project" value="TreeGrafter"/>
</dbReference>
<evidence type="ECO:0000256" key="2">
    <source>
        <dbReference type="ARBA" id="ARBA00022605"/>
    </source>
</evidence>
<dbReference type="FunFam" id="3.40.225.10:FF:000003">
    <property type="entry name" value="Methylthioribulose-1-phosphate dehydratase"/>
    <property type="match status" value="1"/>
</dbReference>
<organism evidence="9 10">
    <name type="scientific">Steinernema carpocapsae</name>
    <name type="common">Entomopathogenic nematode</name>
    <dbReference type="NCBI Taxonomy" id="34508"/>
    <lineage>
        <taxon>Eukaryota</taxon>
        <taxon>Metazoa</taxon>
        <taxon>Ecdysozoa</taxon>
        <taxon>Nematoda</taxon>
        <taxon>Chromadorea</taxon>
        <taxon>Rhabditida</taxon>
        <taxon>Tylenchina</taxon>
        <taxon>Panagrolaimomorpha</taxon>
        <taxon>Strongyloidoidea</taxon>
        <taxon>Steinernematidae</taxon>
        <taxon>Steinernema</taxon>
    </lineage>
</organism>
<keyword evidence="3" id="KW-0479">Metal-binding</keyword>
<reference evidence="9 10" key="1">
    <citation type="journal article" date="2015" name="Genome Biol.">
        <title>Comparative genomics of Steinernema reveals deeply conserved gene regulatory networks.</title>
        <authorList>
            <person name="Dillman A.R."/>
            <person name="Macchietto M."/>
            <person name="Porter C.F."/>
            <person name="Rogers A."/>
            <person name="Williams B."/>
            <person name="Antoshechkin I."/>
            <person name="Lee M.M."/>
            <person name="Goodwin Z."/>
            <person name="Lu X."/>
            <person name="Lewis E.E."/>
            <person name="Goodrich-Blair H."/>
            <person name="Stock S.P."/>
            <person name="Adams B.J."/>
            <person name="Sternberg P.W."/>
            <person name="Mortazavi A."/>
        </authorList>
    </citation>
    <scope>NUCLEOTIDE SEQUENCE [LARGE SCALE GENOMIC DNA]</scope>
    <source>
        <strain evidence="9 10">ALL</strain>
    </source>
</reference>
<dbReference type="InterPro" id="IPR001303">
    <property type="entry name" value="Aldolase_II/adducin_N"/>
</dbReference>
<evidence type="ECO:0000313" key="9">
    <source>
        <dbReference type="EMBL" id="TMS37144.1"/>
    </source>
</evidence>
<name>A0A4U8UVW2_STECR</name>
<proteinExistence type="inferred from homology"/>
<dbReference type="InterPro" id="IPR017714">
    <property type="entry name" value="MethylthioRu-1-P_deHdtase_MtnB"/>
</dbReference>
<comment type="function">
    <text evidence="7">Catalyzes the dehydration of methylthioribulose-1-phosphate (MTRu-1-P) into 2,3-diketo-5-methylthiopentyl-1-phosphate (DK-MTP-1-P). Functions in the methionine salvage pathway, which plays a key role in cancer, apoptosis, microbial proliferation and inflammation. May inhibit the CASP1-related inflammatory response (pyroptosis), the CASP9-dependent apoptotic pathway and the cytochrome c-dependent and APAF1-mediated cell death.</text>
</comment>
<keyword evidence="5" id="KW-0486">Methionine biosynthesis</keyword>
<dbReference type="PANTHER" id="PTHR10640:SF7">
    <property type="entry name" value="METHYLTHIORIBULOSE-1-PHOSPHATE DEHYDRATASE"/>
    <property type="match status" value="1"/>
</dbReference>
<keyword evidence="4" id="KW-0862">Zinc</keyword>
<evidence type="ECO:0000256" key="1">
    <source>
        <dbReference type="ARBA" id="ARBA00006274"/>
    </source>
</evidence>
<comment type="caution">
    <text evidence="9">The sequence shown here is derived from an EMBL/GenBank/DDBJ whole genome shotgun (WGS) entry which is preliminary data.</text>
</comment>
<protein>
    <recommendedName>
        <fullName evidence="8">Class II aldolase/adducin N-terminal domain-containing protein</fullName>
    </recommendedName>
</protein>
<dbReference type="Proteomes" id="UP000298663">
    <property type="component" value="Unassembled WGS sequence"/>
</dbReference>
<evidence type="ECO:0000256" key="3">
    <source>
        <dbReference type="ARBA" id="ARBA00022723"/>
    </source>
</evidence>
<dbReference type="GO" id="GO:0005737">
    <property type="term" value="C:cytoplasm"/>
    <property type="evidence" value="ECO:0007669"/>
    <property type="project" value="InterPro"/>
</dbReference>
<dbReference type="Pfam" id="PF00596">
    <property type="entry name" value="Aldolase_II"/>
    <property type="match status" value="1"/>
</dbReference>
<comment type="similarity">
    <text evidence="1">Belongs to the aldolase class II family. Adducin subfamily.</text>
</comment>
<dbReference type="NCBIfam" id="TIGR03328">
    <property type="entry name" value="salvage_mtnB"/>
    <property type="match status" value="1"/>
</dbReference>
<dbReference type="OrthoDB" id="191080at2759"/>
<dbReference type="GO" id="GO:0019509">
    <property type="term" value="P:L-methionine salvage from methylthioadenosine"/>
    <property type="evidence" value="ECO:0007669"/>
    <property type="project" value="InterPro"/>
</dbReference>
<dbReference type="Gene3D" id="3.40.225.10">
    <property type="entry name" value="Class II aldolase/adducin N-terminal domain"/>
    <property type="match status" value="1"/>
</dbReference>
<feature type="domain" description="Class II aldolase/adducin N-terminal" evidence="8">
    <location>
        <begin position="38"/>
        <end position="235"/>
    </location>
</feature>
<accession>A0A4U8UVW2</accession>
<dbReference type="GO" id="GO:0046872">
    <property type="term" value="F:metal ion binding"/>
    <property type="evidence" value="ECO:0007669"/>
    <property type="project" value="UniProtKB-KW"/>
</dbReference>
<dbReference type="PANTHER" id="PTHR10640">
    <property type="entry name" value="METHYLTHIORIBULOSE-1-PHOSPHATE DEHYDRATASE"/>
    <property type="match status" value="1"/>
</dbReference>
<sequence>MSDCGDLALLEASSSKKNQTVGVVCLECLRHVQVMDAELFVSLMNQFYHLGWMVGSSGGMAIEQDNLIYYSPSSVQKERLRGCDLFVFDNEKFELVRRPVDPKIKESACTPLFNHILNTVVGSHCVIHTHSKWSNMITMLTKGSQFEISHQEMIKGVFNPTTWKAFTYDSKLVVPIIENKPTEDQLLPAINQTLLDFTEAPAVLVRNHGLFVWGPSWEKTKIMTECLEYLFELSCEMIKHGIPLCDEHLGGAVLEE</sequence>
<evidence type="ECO:0000259" key="8">
    <source>
        <dbReference type="SMART" id="SM01007"/>
    </source>
</evidence>
<evidence type="ECO:0000256" key="6">
    <source>
        <dbReference type="ARBA" id="ARBA00023239"/>
    </source>
</evidence>
<evidence type="ECO:0000256" key="4">
    <source>
        <dbReference type="ARBA" id="ARBA00022833"/>
    </source>
</evidence>
<dbReference type="SUPFAM" id="SSF53639">
    <property type="entry name" value="AraD/HMP-PK domain-like"/>
    <property type="match status" value="1"/>
</dbReference>
<dbReference type="AlphaFoldDB" id="A0A4U8UVW2"/>
<evidence type="ECO:0000256" key="5">
    <source>
        <dbReference type="ARBA" id="ARBA00023167"/>
    </source>
</evidence>
<dbReference type="InterPro" id="IPR036409">
    <property type="entry name" value="Aldolase_II/adducin_N_sf"/>
</dbReference>
<dbReference type="EMBL" id="AZBU02000001">
    <property type="protein sequence ID" value="TMS37144.1"/>
    <property type="molecule type" value="Genomic_DNA"/>
</dbReference>
<evidence type="ECO:0000313" key="10">
    <source>
        <dbReference type="Proteomes" id="UP000298663"/>
    </source>
</evidence>
<dbReference type="SMART" id="SM01007">
    <property type="entry name" value="Aldolase_II"/>
    <property type="match status" value="1"/>
</dbReference>
<dbReference type="STRING" id="34508.A0A4U8UVW2"/>
<reference evidence="9 10" key="2">
    <citation type="journal article" date="2019" name="G3 (Bethesda)">
        <title>Hybrid Assembly of the Genome of the Entomopathogenic Nematode Steinernema carpocapsae Identifies the X-Chromosome.</title>
        <authorList>
            <person name="Serra L."/>
            <person name="Macchietto M."/>
            <person name="Macias-Munoz A."/>
            <person name="McGill C.J."/>
            <person name="Rodriguez I.M."/>
            <person name="Rodriguez B."/>
            <person name="Murad R."/>
            <person name="Mortazavi A."/>
        </authorList>
    </citation>
    <scope>NUCLEOTIDE SEQUENCE [LARGE SCALE GENOMIC DNA]</scope>
    <source>
        <strain evidence="9 10">ALL</strain>
    </source>
</reference>
<gene>
    <name evidence="9" type="ORF">L596_004139</name>
</gene>
<keyword evidence="10" id="KW-1185">Reference proteome</keyword>
<keyword evidence="2" id="KW-0028">Amino-acid biosynthesis</keyword>
<keyword evidence="6" id="KW-0456">Lyase</keyword>
<evidence type="ECO:0000256" key="7">
    <source>
        <dbReference type="ARBA" id="ARBA00060021"/>
    </source>
</evidence>